<dbReference type="EnsemblMetazoa" id="GPPI000555-RA">
    <property type="protein sequence ID" value="GPPI000555-PA"/>
    <property type="gene ID" value="GPPI000555"/>
</dbReference>
<evidence type="ECO:0000313" key="2">
    <source>
        <dbReference type="EnsemblMetazoa" id="GPPI000555-PA"/>
    </source>
</evidence>
<reference evidence="2" key="2">
    <citation type="submission" date="2020-05" db="UniProtKB">
        <authorList>
            <consortium name="EnsemblMetazoa"/>
        </authorList>
    </citation>
    <scope>IDENTIFICATION</scope>
    <source>
        <strain evidence="2">IAEA</strain>
    </source>
</reference>
<dbReference type="EMBL" id="JXJN01029884">
    <property type="status" value="NOT_ANNOTATED_CDS"/>
    <property type="molecule type" value="Genomic_DNA"/>
</dbReference>
<evidence type="ECO:0000313" key="3">
    <source>
        <dbReference type="Proteomes" id="UP000092460"/>
    </source>
</evidence>
<evidence type="ECO:0000256" key="1">
    <source>
        <dbReference type="SAM" id="MobiDB-lite"/>
    </source>
</evidence>
<dbReference type="VEuPathDB" id="VectorBase:GPPI000555"/>
<reference evidence="3" key="1">
    <citation type="submission" date="2015-01" db="EMBL/GenBank/DDBJ databases">
        <authorList>
            <person name="Aksoy S."/>
            <person name="Warren W."/>
            <person name="Wilson R.K."/>
        </authorList>
    </citation>
    <scope>NUCLEOTIDE SEQUENCE [LARGE SCALE GENOMIC DNA]</scope>
    <source>
        <strain evidence="3">IAEA</strain>
    </source>
</reference>
<proteinExistence type="predicted"/>
<sequence length="237" mass="25543">MVDGTAQDSKRSITVEVKMGDKSFNLELLVVRRSVDHLTLGMDCLAKKGAVLTIAGNSVKLGSKISTPTATAAAKGTRASAVSKISPTSDPTAISSSMHAQAKTLERTAAVRTARTTPLATGYIVAKAATSRSDIPRLKCVTQENVRDVTARSARAFRDLQSVTTRQSRSQHPGKRTRTKRTRRPKQAKTTPITLKIIGLCLHPRPKQGKFNKLASPSPNIFYVSSTNMERTSDAAK</sequence>
<organism evidence="2 3">
    <name type="scientific">Glossina palpalis gambiensis</name>
    <dbReference type="NCBI Taxonomy" id="67801"/>
    <lineage>
        <taxon>Eukaryota</taxon>
        <taxon>Metazoa</taxon>
        <taxon>Ecdysozoa</taxon>
        <taxon>Arthropoda</taxon>
        <taxon>Hexapoda</taxon>
        <taxon>Insecta</taxon>
        <taxon>Pterygota</taxon>
        <taxon>Neoptera</taxon>
        <taxon>Endopterygota</taxon>
        <taxon>Diptera</taxon>
        <taxon>Brachycera</taxon>
        <taxon>Muscomorpha</taxon>
        <taxon>Hippoboscoidea</taxon>
        <taxon>Glossinidae</taxon>
        <taxon>Glossina</taxon>
    </lineage>
</organism>
<protein>
    <submittedName>
        <fullName evidence="2">Uncharacterized protein</fullName>
    </submittedName>
</protein>
<dbReference type="AlphaFoldDB" id="A0A1B0AL44"/>
<accession>A0A1B0AL44</accession>
<name>A0A1B0AL44_9MUSC</name>
<feature type="compositionally biased region" description="Basic residues" evidence="1">
    <location>
        <begin position="172"/>
        <end position="187"/>
    </location>
</feature>
<feature type="region of interest" description="Disordered" evidence="1">
    <location>
        <begin position="159"/>
        <end position="189"/>
    </location>
</feature>
<dbReference type="Proteomes" id="UP000092460">
    <property type="component" value="Unassembled WGS sequence"/>
</dbReference>
<keyword evidence="3" id="KW-1185">Reference proteome</keyword>
<feature type="compositionally biased region" description="Polar residues" evidence="1">
    <location>
        <begin position="161"/>
        <end position="171"/>
    </location>
</feature>